<feature type="transmembrane region" description="Helical" evidence="7">
    <location>
        <begin position="261"/>
        <end position="279"/>
    </location>
</feature>
<comment type="similarity">
    <text evidence="5">Belongs to the SAT4 family.</text>
</comment>
<dbReference type="InterPro" id="IPR052337">
    <property type="entry name" value="SAT4-like"/>
</dbReference>
<evidence type="ECO:0000256" key="1">
    <source>
        <dbReference type="ARBA" id="ARBA00004141"/>
    </source>
</evidence>
<evidence type="ECO:0000256" key="4">
    <source>
        <dbReference type="ARBA" id="ARBA00023136"/>
    </source>
</evidence>
<evidence type="ECO:0000256" key="2">
    <source>
        <dbReference type="ARBA" id="ARBA00022692"/>
    </source>
</evidence>
<keyword evidence="3 7" id="KW-1133">Transmembrane helix</keyword>
<dbReference type="PANTHER" id="PTHR33048:SF155">
    <property type="entry name" value="INTEGRAL MEMBRANE PROTEIN"/>
    <property type="match status" value="1"/>
</dbReference>
<dbReference type="PANTHER" id="PTHR33048">
    <property type="entry name" value="PTH11-LIKE INTEGRAL MEMBRANE PROTEIN (AFU_ORTHOLOGUE AFUA_5G11245)"/>
    <property type="match status" value="1"/>
</dbReference>
<evidence type="ECO:0000256" key="7">
    <source>
        <dbReference type="SAM" id="Phobius"/>
    </source>
</evidence>
<evidence type="ECO:0000256" key="3">
    <source>
        <dbReference type="ARBA" id="ARBA00022989"/>
    </source>
</evidence>
<name>A0A232M3V2_9EURO</name>
<dbReference type="EMBL" id="NPHW01002612">
    <property type="protein sequence ID" value="OXV11085.1"/>
    <property type="molecule type" value="Genomic_DNA"/>
</dbReference>
<feature type="transmembrane region" description="Helical" evidence="7">
    <location>
        <begin position="52"/>
        <end position="80"/>
    </location>
</feature>
<keyword evidence="4 7" id="KW-0472">Membrane</keyword>
<comment type="subcellular location">
    <subcellularLocation>
        <location evidence="1">Membrane</location>
        <topology evidence="1">Multi-pass membrane protein</topology>
    </subcellularLocation>
</comment>
<dbReference type="GO" id="GO:0016020">
    <property type="term" value="C:membrane"/>
    <property type="evidence" value="ECO:0007669"/>
    <property type="project" value="UniProtKB-SubCell"/>
</dbReference>
<feature type="compositionally biased region" description="Polar residues" evidence="6">
    <location>
        <begin position="296"/>
        <end position="306"/>
    </location>
</feature>
<feature type="transmembrane region" description="Helical" evidence="7">
    <location>
        <begin position="20"/>
        <end position="40"/>
    </location>
</feature>
<feature type="compositionally biased region" description="Basic and acidic residues" evidence="6">
    <location>
        <begin position="307"/>
        <end position="321"/>
    </location>
</feature>
<dbReference type="AlphaFoldDB" id="A0A232M3V2"/>
<dbReference type="InterPro" id="IPR049326">
    <property type="entry name" value="Rhodopsin_dom_fungi"/>
</dbReference>
<evidence type="ECO:0000256" key="5">
    <source>
        <dbReference type="ARBA" id="ARBA00038359"/>
    </source>
</evidence>
<keyword evidence="2 7" id="KW-0812">Transmembrane</keyword>
<organism evidence="9 10">
    <name type="scientific">Elaphomyces granulatus</name>
    <dbReference type="NCBI Taxonomy" id="519963"/>
    <lineage>
        <taxon>Eukaryota</taxon>
        <taxon>Fungi</taxon>
        <taxon>Dikarya</taxon>
        <taxon>Ascomycota</taxon>
        <taxon>Pezizomycotina</taxon>
        <taxon>Eurotiomycetes</taxon>
        <taxon>Eurotiomycetidae</taxon>
        <taxon>Eurotiales</taxon>
        <taxon>Elaphomycetaceae</taxon>
        <taxon>Elaphomyces</taxon>
    </lineage>
</organism>
<evidence type="ECO:0000256" key="6">
    <source>
        <dbReference type="SAM" id="MobiDB-lite"/>
    </source>
</evidence>
<feature type="transmembrane region" description="Helical" evidence="7">
    <location>
        <begin position="100"/>
        <end position="122"/>
    </location>
</feature>
<evidence type="ECO:0000313" key="10">
    <source>
        <dbReference type="Proteomes" id="UP000243515"/>
    </source>
</evidence>
<feature type="domain" description="Rhodopsin" evidence="8">
    <location>
        <begin position="36"/>
        <end position="279"/>
    </location>
</feature>
<dbReference type="Pfam" id="PF20684">
    <property type="entry name" value="Fung_rhodopsin"/>
    <property type="match status" value="1"/>
</dbReference>
<accession>A0A232M3V2</accession>
<evidence type="ECO:0000259" key="8">
    <source>
        <dbReference type="Pfam" id="PF20684"/>
    </source>
</evidence>
<feature type="transmembrane region" description="Helical" evidence="7">
    <location>
        <begin position="184"/>
        <end position="206"/>
    </location>
</feature>
<feature type="region of interest" description="Disordered" evidence="6">
    <location>
        <begin position="296"/>
        <end position="342"/>
    </location>
</feature>
<protein>
    <recommendedName>
        <fullName evidence="8">Rhodopsin domain-containing protein</fullName>
    </recommendedName>
</protein>
<dbReference type="OrthoDB" id="5429740at2759"/>
<keyword evidence="10" id="KW-1185">Reference proteome</keyword>
<comment type="caution">
    <text evidence="9">The sequence shown here is derived from an EMBL/GenBank/DDBJ whole genome shotgun (WGS) entry which is preliminary data.</text>
</comment>
<proteinExistence type="inferred from homology"/>
<feature type="transmembrane region" description="Helical" evidence="7">
    <location>
        <begin position="218"/>
        <end position="241"/>
    </location>
</feature>
<dbReference type="Proteomes" id="UP000243515">
    <property type="component" value="Unassembled WGS sequence"/>
</dbReference>
<reference evidence="9 10" key="1">
    <citation type="journal article" date="2015" name="Environ. Microbiol.">
        <title>Metagenome sequence of Elaphomyces granulatus from sporocarp tissue reveals Ascomycota ectomycorrhizal fingerprints of genome expansion and a Proteobacteria-rich microbiome.</title>
        <authorList>
            <person name="Quandt C.A."/>
            <person name="Kohler A."/>
            <person name="Hesse C.N."/>
            <person name="Sharpton T.J."/>
            <person name="Martin F."/>
            <person name="Spatafora J.W."/>
        </authorList>
    </citation>
    <scope>NUCLEOTIDE SEQUENCE [LARGE SCALE GENOMIC DNA]</scope>
    <source>
        <strain evidence="9 10">OSC145934</strain>
    </source>
</reference>
<feature type="transmembrane region" description="Helical" evidence="7">
    <location>
        <begin position="134"/>
        <end position="155"/>
    </location>
</feature>
<feature type="compositionally biased region" description="Acidic residues" evidence="6">
    <location>
        <begin position="324"/>
        <end position="335"/>
    </location>
</feature>
<evidence type="ECO:0000313" key="9">
    <source>
        <dbReference type="EMBL" id="OXV11085.1"/>
    </source>
</evidence>
<gene>
    <name evidence="9" type="ORF">Egran_01154</name>
</gene>
<sequence>MSTSSESSIDSTVNTGPGLVIGLWVQAAIATIIVSLRVIAKLRLHKFERDDVITIFALLQPQLSAIVGSAMVTASVHYGFGRSVTSINPKDLPLAVKFDYLSHGFGLAGCLLSRIAFILYLITLLGTKKIHRTILWSLLIFQLITNSLCILFIYIQCPGNPSAIWDQSIKAYCWSPVVQADYGYFIGSINTATDLYLAAFPTYIFWNMNLRLRLRISLMILLGLGLFAMVASIIKTVQIYVLSTSTDPTVHTVVLVRWLYIEAYLVIITSSIPCIRSLVMSVKNIATTRSNSYPLRSPYNSRSGTESAKKESKLWRIRPSENDTASEEGILEDDNGSQTRSQTRIVKKVDISVTSTVA</sequence>